<evidence type="ECO:0000256" key="1">
    <source>
        <dbReference type="SAM" id="MobiDB-lite"/>
    </source>
</evidence>
<sequence length="218" mass="22762">MLVLNGPPTTHAFAVEGISRYFHSGKYVGQVKISQIRDVFLFSLREEELIQLGLLGRVVRDRVGAVDGVAGRGAVVQALHDAGRRAHAIPVRVEDAPDEAGGVGVVAIVAGGRGSVGRGEGEGGRADLAGGGLGVVVTIRVAEPGGEGAPARGVIGRGLYSPRPNATASNPPRIRYRGMLQASVMRLMRRKRACSSSANQMPSSPRVRPSTAWKKSAA</sequence>
<evidence type="ECO:0000313" key="3">
    <source>
        <dbReference type="Proteomes" id="UP000217257"/>
    </source>
</evidence>
<feature type="region of interest" description="Disordered" evidence="1">
    <location>
        <begin position="191"/>
        <end position="218"/>
    </location>
</feature>
<proteinExistence type="predicted"/>
<feature type="compositionally biased region" description="Polar residues" evidence="1">
    <location>
        <begin position="194"/>
        <end position="203"/>
    </location>
</feature>
<dbReference type="EMBL" id="CP022098">
    <property type="protein sequence ID" value="ATB35052.1"/>
    <property type="molecule type" value="Genomic_DNA"/>
</dbReference>
<reference evidence="2 3" key="1">
    <citation type="submission" date="2017-06" db="EMBL/GenBank/DDBJ databases">
        <title>Sequencing and comparative analysis of myxobacterial genomes.</title>
        <authorList>
            <person name="Rupp O."/>
            <person name="Goesmann A."/>
            <person name="Sogaard-Andersen L."/>
        </authorList>
    </citation>
    <scope>NUCLEOTIDE SEQUENCE [LARGE SCALE GENOMIC DNA]</scope>
    <source>
        <strain evidence="2 3">DSM 52655</strain>
    </source>
</reference>
<accession>A0A250IUY5</accession>
<name>A0A250IUY5_9BACT</name>
<dbReference type="AlphaFoldDB" id="A0A250IUY5"/>
<protein>
    <submittedName>
        <fullName evidence="2">Uncharacterized protein</fullName>
    </submittedName>
</protein>
<gene>
    <name evidence="2" type="ORF">CYFUS_000464</name>
</gene>
<organism evidence="2 3">
    <name type="scientific">Cystobacter fuscus</name>
    <dbReference type="NCBI Taxonomy" id="43"/>
    <lineage>
        <taxon>Bacteria</taxon>
        <taxon>Pseudomonadati</taxon>
        <taxon>Myxococcota</taxon>
        <taxon>Myxococcia</taxon>
        <taxon>Myxococcales</taxon>
        <taxon>Cystobacterineae</taxon>
        <taxon>Archangiaceae</taxon>
        <taxon>Cystobacter</taxon>
    </lineage>
</organism>
<dbReference type="Proteomes" id="UP000217257">
    <property type="component" value="Chromosome"/>
</dbReference>
<evidence type="ECO:0000313" key="2">
    <source>
        <dbReference type="EMBL" id="ATB35052.1"/>
    </source>
</evidence>
<dbReference type="KEGG" id="cfus:CYFUS_000464"/>